<proteinExistence type="predicted"/>
<protein>
    <submittedName>
        <fullName evidence="2">Uncharacterized protein</fullName>
    </submittedName>
</protein>
<dbReference type="Proteomes" id="UP000232722">
    <property type="component" value="Unassembled WGS sequence"/>
</dbReference>
<accession>A0A2N0NH99</accession>
<evidence type="ECO:0000313" key="3">
    <source>
        <dbReference type="Proteomes" id="UP000232722"/>
    </source>
</evidence>
<evidence type="ECO:0000256" key="1">
    <source>
        <dbReference type="SAM" id="MobiDB-lite"/>
    </source>
</evidence>
<reference evidence="2 3" key="2">
    <citation type="submission" date="2017-09" db="EMBL/GenBank/DDBJ databases">
        <title>Extensive intraspecific genome diversity in a model arbuscular mycorrhizal fungus.</title>
        <authorList>
            <person name="Chen E.C."/>
            <person name="Morin E."/>
            <person name="Beaudet D."/>
            <person name="Noel J."/>
            <person name="Ndikumana S."/>
            <person name="Charron P."/>
            <person name="St-Onge C."/>
            <person name="Giorgi J."/>
            <person name="Grigoriev I.V."/>
            <person name="Roux C."/>
            <person name="Martin F.M."/>
            <person name="Corradi N."/>
        </authorList>
    </citation>
    <scope>NUCLEOTIDE SEQUENCE [LARGE SCALE GENOMIC DNA]</scope>
    <source>
        <strain evidence="2 3">A5</strain>
    </source>
</reference>
<dbReference type="AlphaFoldDB" id="A0A2N0NH99"/>
<dbReference type="EMBL" id="LLXJ01006923">
    <property type="protein sequence ID" value="PKB93957.1"/>
    <property type="molecule type" value="Genomic_DNA"/>
</dbReference>
<name>A0A2N0NH99_9GLOM</name>
<feature type="non-terminal residue" evidence="2">
    <location>
        <position position="1"/>
    </location>
</feature>
<sequence>TSNEIILSEKTDNEERKNTPSTKRTFNSLGTFTRLFNSLGTFPRPFNSSLILNSTKMSYLVFLSKTDISYETPEVIFFPPDEDKPII</sequence>
<comment type="caution">
    <text evidence="2">The sequence shown here is derived from an EMBL/GenBank/DDBJ whole genome shotgun (WGS) entry which is preliminary data.</text>
</comment>
<organism evidence="2 3">
    <name type="scientific">Rhizophagus irregularis</name>
    <dbReference type="NCBI Taxonomy" id="588596"/>
    <lineage>
        <taxon>Eukaryota</taxon>
        <taxon>Fungi</taxon>
        <taxon>Fungi incertae sedis</taxon>
        <taxon>Mucoromycota</taxon>
        <taxon>Glomeromycotina</taxon>
        <taxon>Glomeromycetes</taxon>
        <taxon>Glomerales</taxon>
        <taxon>Glomeraceae</taxon>
        <taxon>Rhizophagus</taxon>
    </lineage>
</organism>
<evidence type="ECO:0000313" key="2">
    <source>
        <dbReference type="EMBL" id="PKB93957.1"/>
    </source>
</evidence>
<reference evidence="2 3" key="1">
    <citation type="submission" date="2016-04" db="EMBL/GenBank/DDBJ databases">
        <title>Genome analyses suggest a sexual origin of heterokaryosis in a supposedly ancient asexual fungus.</title>
        <authorList>
            <person name="Ropars J."/>
            <person name="Sedzielewska K."/>
            <person name="Noel J."/>
            <person name="Charron P."/>
            <person name="Farinelli L."/>
            <person name="Marton T."/>
            <person name="Kruger M."/>
            <person name="Pelin A."/>
            <person name="Brachmann A."/>
            <person name="Corradi N."/>
        </authorList>
    </citation>
    <scope>NUCLEOTIDE SEQUENCE [LARGE SCALE GENOMIC DNA]</scope>
    <source>
        <strain evidence="2 3">A5</strain>
    </source>
</reference>
<gene>
    <name evidence="2" type="ORF">RhiirA5_439922</name>
</gene>
<feature type="region of interest" description="Disordered" evidence="1">
    <location>
        <begin position="1"/>
        <end position="24"/>
    </location>
</feature>
<feature type="compositionally biased region" description="Basic and acidic residues" evidence="1">
    <location>
        <begin position="7"/>
        <end position="18"/>
    </location>
</feature>